<proteinExistence type="predicted"/>
<organism evidence="2 3">
    <name type="scientific">Blastopirellula retiformator</name>
    <dbReference type="NCBI Taxonomy" id="2527970"/>
    <lineage>
        <taxon>Bacteria</taxon>
        <taxon>Pseudomonadati</taxon>
        <taxon>Planctomycetota</taxon>
        <taxon>Planctomycetia</taxon>
        <taxon>Pirellulales</taxon>
        <taxon>Pirellulaceae</taxon>
        <taxon>Blastopirellula</taxon>
    </lineage>
</organism>
<dbReference type="AlphaFoldDB" id="A0A5C5V900"/>
<sequence length="220" mass="23729">MATGEAPQKSGGSAVPKVLLGCLVAIIVLVVIACGVGYYVLSNLKSMGVDLVAGVATQAIDDSQLPEDQKVGLKEQIDRVATGYKSGEISDEQFGRIFENLQDSPVISAIPVMVIQSSYIQNSGLTDEEKADAKKTLDRAAHGLFEKTITMEELDPAMENVATRDAEGDWEIKQNVTDEELKAFITDTKKVCDEHGIPDEDFQVDIVAELKKAIDDALAK</sequence>
<dbReference type="Proteomes" id="UP000318878">
    <property type="component" value="Unassembled WGS sequence"/>
</dbReference>
<evidence type="ECO:0000256" key="1">
    <source>
        <dbReference type="SAM" id="Phobius"/>
    </source>
</evidence>
<name>A0A5C5V900_9BACT</name>
<comment type="caution">
    <text evidence="2">The sequence shown here is derived from an EMBL/GenBank/DDBJ whole genome shotgun (WGS) entry which is preliminary data.</text>
</comment>
<evidence type="ECO:0000313" key="3">
    <source>
        <dbReference type="Proteomes" id="UP000318878"/>
    </source>
</evidence>
<keyword evidence="1" id="KW-0812">Transmembrane</keyword>
<dbReference type="RefSeq" id="WP_146430789.1">
    <property type="nucleotide sequence ID" value="NZ_SJPF01000002.1"/>
</dbReference>
<accession>A0A5C5V900</accession>
<dbReference type="EMBL" id="SJPF01000002">
    <property type="protein sequence ID" value="TWT34500.1"/>
    <property type="molecule type" value="Genomic_DNA"/>
</dbReference>
<keyword evidence="1" id="KW-0472">Membrane</keyword>
<reference evidence="2 3" key="1">
    <citation type="submission" date="2019-02" db="EMBL/GenBank/DDBJ databases">
        <title>Deep-cultivation of Planctomycetes and their phenomic and genomic characterization uncovers novel biology.</title>
        <authorList>
            <person name="Wiegand S."/>
            <person name="Jogler M."/>
            <person name="Boedeker C."/>
            <person name="Pinto D."/>
            <person name="Vollmers J."/>
            <person name="Rivas-Marin E."/>
            <person name="Kohn T."/>
            <person name="Peeters S.H."/>
            <person name="Heuer A."/>
            <person name="Rast P."/>
            <person name="Oberbeckmann S."/>
            <person name="Bunk B."/>
            <person name="Jeske O."/>
            <person name="Meyerdierks A."/>
            <person name="Storesund J.E."/>
            <person name="Kallscheuer N."/>
            <person name="Luecker S."/>
            <person name="Lage O.M."/>
            <person name="Pohl T."/>
            <person name="Merkel B.J."/>
            <person name="Hornburger P."/>
            <person name="Mueller R.-W."/>
            <person name="Bruemmer F."/>
            <person name="Labrenz M."/>
            <person name="Spormann A.M."/>
            <person name="Op Den Camp H."/>
            <person name="Overmann J."/>
            <person name="Amann R."/>
            <person name="Jetten M.S.M."/>
            <person name="Mascher T."/>
            <person name="Medema M.H."/>
            <person name="Devos D.P."/>
            <person name="Kaster A.-K."/>
            <person name="Ovreas L."/>
            <person name="Rohde M."/>
            <person name="Galperin M.Y."/>
            <person name="Jogler C."/>
        </authorList>
    </citation>
    <scope>NUCLEOTIDE SEQUENCE [LARGE SCALE GENOMIC DNA]</scope>
    <source>
        <strain evidence="2 3">Enr8</strain>
    </source>
</reference>
<protein>
    <submittedName>
        <fullName evidence="2">Uncharacterized protein</fullName>
    </submittedName>
</protein>
<keyword evidence="1" id="KW-1133">Transmembrane helix</keyword>
<evidence type="ECO:0000313" key="2">
    <source>
        <dbReference type="EMBL" id="TWT34500.1"/>
    </source>
</evidence>
<dbReference type="OrthoDB" id="277312at2"/>
<feature type="transmembrane region" description="Helical" evidence="1">
    <location>
        <begin position="18"/>
        <end position="41"/>
    </location>
</feature>
<keyword evidence="3" id="KW-1185">Reference proteome</keyword>
<gene>
    <name evidence="2" type="ORF">Enr8_19090</name>
</gene>